<feature type="transmembrane region" description="Helical" evidence="5">
    <location>
        <begin position="5"/>
        <end position="28"/>
    </location>
</feature>
<dbReference type="EMBL" id="JAVRIE010000001">
    <property type="protein sequence ID" value="MDT0581526.1"/>
    <property type="molecule type" value="Genomic_DNA"/>
</dbReference>
<feature type="transmembrane region" description="Helical" evidence="5">
    <location>
        <begin position="40"/>
        <end position="59"/>
    </location>
</feature>
<keyword evidence="3 5" id="KW-1133">Transmembrane helix</keyword>
<organism evidence="7 8">
    <name type="scientific">Brumicola blandensis</name>
    <dbReference type="NCBI Taxonomy" id="3075611"/>
    <lineage>
        <taxon>Bacteria</taxon>
        <taxon>Pseudomonadati</taxon>
        <taxon>Pseudomonadota</taxon>
        <taxon>Gammaproteobacteria</taxon>
        <taxon>Alteromonadales</taxon>
        <taxon>Alteromonadaceae</taxon>
        <taxon>Brumicola</taxon>
    </lineage>
</organism>
<evidence type="ECO:0000256" key="1">
    <source>
        <dbReference type="ARBA" id="ARBA00022475"/>
    </source>
</evidence>
<evidence type="ECO:0000256" key="3">
    <source>
        <dbReference type="ARBA" id="ARBA00022989"/>
    </source>
</evidence>
<protein>
    <submittedName>
        <fullName evidence="7">LapA family protein</fullName>
    </submittedName>
</protein>
<keyword evidence="4 5" id="KW-0472">Membrane</keyword>
<evidence type="ECO:0000256" key="5">
    <source>
        <dbReference type="SAM" id="Phobius"/>
    </source>
</evidence>
<dbReference type="Pfam" id="PF06305">
    <property type="entry name" value="LapA_dom"/>
    <property type="match status" value="1"/>
</dbReference>
<evidence type="ECO:0000259" key="6">
    <source>
        <dbReference type="Pfam" id="PF06305"/>
    </source>
</evidence>
<evidence type="ECO:0000313" key="8">
    <source>
        <dbReference type="Proteomes" id="UP001249020"/>
    </source>
</evidence>
<dbReference type="Proteomes" id="UP001249020">
    <property type="component" value="Unassembled WGS sequence"/>
</dbReference>
<evidence type="ECO:0000313" key="7">
    <source>
        <dbReference type="EMBL" id="MDT0581526.1"/>
    </source>
</evidence>
<keyword evidence="2 5" id="KW-0812">Transmembrane</keyword>
<comment type="caution">
    <text evidence="7">The sequence shown here is derived from an EMBL/GenBank/DDBJ whole genome shotgun (WGS) entry which is preliminary data.</text>
</comment>
<accession>A0AAW8QZZ6</accession>
<dbReference type="RefSeq" id="WP_311360319.1">
    <property type="nucleotide sequence ID" value="NZ_JAVRIE010000001.1"/>
</dbReference>
<sequence length="66" mass="7727">MRIKLFIYSIVLCLFAIFIIQNASMVGIKFFFWELELPRAMVLIVSFLLGVLFWALFPLKKILGKD</sequence>
<keyword evidence="1" id="KW-1003">Cell membrane</keyword>
<evidence type="ECO:0000256" key="4">
    <source>
        <dbReference type="ARBA" id="ARBA00023136"/>
    </source>
</evidence>
<proteinExistence type="predicted"/>
<reference evidence="7 8" key="1">
    <citation type="submission" date="2023-09" db="EMBL/GenBank/DDBJ databases">
        <authorList>
            <person name="Rey-Velasco X."/>
        </authorList>
    </citation>
    <scope>NUCLEOTIDE SEQUENCE [LARGE SCALE GENOMIC DNA]</scope>
    <source>
        <strain evidence="7 8">W409</strain>
    </source>
</reference>
<dbReference type="AlphaFoldDB" id="A0AAW8QZZ6"/>
<dbReference type="GO" id="GO:0005886">
    <property type="term" value="C:plasma membrane"/>
    <property type="evidence" value="ECO:0007669"/>
    <property type="project" value="InterPro"/>
</dbReference>
<name>A0AAW8QZZ6_9ALTE</name>
<dbReference type="InterPro" id="IPR010445">
    <property type="entry name" value="LapA_dom"/>
</dbReference>
<gene>
    <name evidence="7" type="ORF">RM544_03175</name>
</gene>
<evidence type="ECO:0000256" key="2">
    <source>
        <dbReference type="ARBA" id="ARBA00022692"/>
    </source>
</evidence>
<feature type="domain" description="Lipopolysaccharide assembly protein A" evidence="6">
    <location>
        <begin position="21"/>
        <end position="61"/>
    </location>
</feature>
<keyword evidence="8" id="KW-1185">Reference proteome</keyword>